<dbReference type="Pfam" id="PF12697">
    <property type="entry name" value="Abhydrolase_6"/>
    <property type="match status" value="1"/>
</dbReference>
<dbReference type="InterPro" id="IPR029058">
    <property type="entry name" value="AB_hydrolase_fold"/>
</dbReference>
<comment type="catalytic activity">
    <reaction evidence="3">
        <text>5-enolpyruvoyl-6-hydroxy-2-succinyl-cyclohex-3-ene-1-carboxylate = (1R,6R)-6-hydroxy-2-succinyl-cyclohexa-2,4-diene-1-carboxylate + pyruvate</text>
        <dbReference type="Rhea" id="RHEA:25597"/>
        <dbReference type="ChEBI" id="CHEBI:15361"/>
        <dbReference type="ChEBI" id="CHEBI:58689"/>
        <dbReference type="ChEBI" id="CHEBI:58818"/>
        <dbReference type="EC" id="4.2.99.20"/>
    </reaction>
</comment>
<dbReference type="Gene3D" id="3.40.50.1820">
    <property type="entry name" value="alpha/beta hydrolase"/>
    <property type="match status" value="1"/>
</dbReference>
<comment type="similarity">
    <text evidence="3">Belongs to the AB hydrolase superfamily. MenH family.</text>
</comment>
<dbReference type="EC" id="4.2.99.20" evidence="3"/>
<evidence type="ECO:0000256" key="3">
    <source>
        <dbReference type="HAMAP-Rule" id="MF_01660"/>
    </source>
</evidence>
<dbReference type="EMBL" id="JAPFCC010000001">
    <property type="protein sequence ID" value="MCW7551547.1"/>
    <property type="molecule type" value="Genomic_DNA"/>
</dbReference>
<keyword evidence="6" id="KW-1185">Reference proteome</keyword>
<dbReference type="GO" id="GO:0016787">
    <property type="term" value="F:hydrolase activity"/>
    <property type="evidence" value="ECO:0007669"/>
    <property type="project" value="UniProtKB-KW"/>
</dbReference>
<gene>
    <name evidence="3" type="primary">menH</name>
    <name evidence="5" type="ORF">NX722_02580</name>
</gene>
<comment type="function">
    <text evidence="3">Catalyzes a proton abstraction reaction that results in 2,5-elimination of pyruvate from 2-succinyl-5-enolpyruvyl-6-hydroxy-3-cyclohexene-1-carboxylate (SEPHCHC) and the formation of 2-succinyl-6-hydroxy-2,4-cyclohexadiene-1-carboxylate (SHCHC).</text>
</comment>
<evidence type="ECO:0000313" key="5">
    <source>
        <dbReference type="EMBL" id="MCW7551547.1"/>
    </source>
</evidence>
<keyword evidence="1 3" id="KW-0474">Menaquinone biosynthesis</keyword>
<evidence type="ECO:0000256" key="1">
    <source>
        <dbReference type="ARBA" id="ARBA00022428"/>
    </source>
</evidence>
<comment type="pathway">
    <text evidence="3">Quinol/quinone metabolism; 1,4-dihydroxy-2-naphthoate biosynthesis; 1,4-dihydroxy-2-naphthoate from chorismate: step 3/7.</text>
</comment>
<protein>
    <recommendedName>
        <fullName evidence="3">Putative 2-succinyl-6-hydroxy-2,4-cyclohexadiene-1-carboxylate synthase</fullName>
        <shortName evidence="3">SHCHC synthase</shortName>
        <ecNumber evidence="3">4.2.99.20</ecNumber>
    </recommendedName>
</protein>
<dbReference type="SUPFAM" id="SSF53474">
    <property type="entry name" value="alpha/beta-Hydrolases"/>
    <property type="match status" value="1"/>
</dbReference>
<dbReference type="HAMAP" id="MF_01660">
    <property type="entry name" value="MenH"/>
    <property type="match status" value="1"/>
</dbReference>
<accession>A0ABT3MQB0</accession>
<name>A0ABT3MQB0_9GAMM</name>
<comment type="caution">
    <text evidence="5">The sequence shown here is derived from an EMBL/GenBank/DDBJ whole genome shotgun (WGS) entry which is preliminary data.</text>
</comment>
<reference evidence="5 6" key="1">
    <citation type="submission" date="2022-10" db="EMBL/GenBank/DDBJ databases">
        <title>High-quality genome sequences of two octocoral-associated bacteria, Endozoicomonas euniceicola EF212 and Endozoicomonas gorgoniicola PS125.</title>
        <authorList>
            <person name="Chiou Y.-J."/>
            <person name="Chen Y.-H."/>
        </authorList>
    </citation>
    <scope>NUCLEOTIDE SEQUENCE [LARGE SCALE GENOMIC DNA]</scope>
    <source>
        <strain evidence="5 6">PS125</strain>
    </source>
</reference>
<evidence type="ECO:0000256" key="2">
    <source>
        <dbReference type="ARBA" id="ARBA00023239"/>
    </source>
</evidence>
<evidence type="ECO:0000313" key="6">
    <source>
        <dbReference type="Proteomes" id="UP001209854"/>
    </source>
</evidence>
<evidence type="ECO:0000259" key="4">
    <source>
        <dbReference type="Pfam" id="PF12697"/>
    </source>
</evidence>
<keyword evidence="5" id="KW-0378">Hydrolase</keyword>
<comment type="pathway">
    <text evidence="3">Quinol/quinone metabolism; menaquinone biosynthesis.</text>
</comment>
<sequence length="310" mass="35144">MNNLAYRTWGIRGRPTLVLLHGFLGDSEDWLPLVSLLEDDFYLVAVDLPGHAKSLNAGLSDGSAELSDDHVTRSDDNIRLSDDNIKLSDDNIKLSGDKAFALFSDLLDLTLHQLDLKHYSLLGYSLGGRLALLHSLSHSNRVEQLLLESCHPGLETEADRDLRRQTDKEWAERFRTEPLDQVLQRWYHQPVFADLNSQQRQELMEHRLGINKNGRLLGDILEYCSLSRQPACWGQIEDVSFPVHYFYGERDLKYTELALRLHKSGSLAGLHKIAGAGHNIHREQPADMADVIREQLSRSSGQKVVLDGEF</sequence>
<dbReference type="InterPro" id="IPR000073">
    <property type="entry name" value="AB_hydrolase_1"/>
</dbReference>
<dbReference type="InterPro" id="IPR022485">
    <property type="entry name" value="SHCHC_synthase_MenH"/>
</dbReference>
<dbReference type="PANTHER" id="PTHR42916:SF1">
    <property type="entry name" value="PROTEIN PHYLLO, CHLOROPLASTIC"/>
    <property type="match status" value="1"/>
</dbReference>
<dbReference type="RefSeq" id="WP_262566592.1">
    <property type="nucleotide sequence ID" value="NZ_JAPFCC010000001.1"/>
</dbReference>
<proteinExistence type="inferred from homology"/>
<dbReference type="Proteomes" id="UP001209854">
    <property type="component" value="Unassembled WGS sequence"/>
</dbReference>
<dbReference type="PANTHER" id="PTHR42916">
    <property type="entry name" value="2-SUCCINYL-5-ENOLPYRUVYL-6-HYDROXY-3-CYCLOHEXENE-1-CARBOXYLATE SYNTHASE"/>
    <property type="match status" value="1"/>
</dbReference>
<keyword evidence="2 3" id="KW-0456">Lyase</keyword>
<comment type="subunit">
    <text evidence="3">Monomer.</text>
</comment>
<feature type="domain" description="AB hydrolase-1" evidence="4">
    <location>
        <begin position="17"/>
        <end position="291"/>
    </location>
</feature>
<organism evidence="5 6">
    <name type="scientific">Endozoicomonas gorgoniicola</name>
    <dbReference type="NCBI Taxonomy" id="1234144"/>
    <lineage>
        <taxon>Bacteria</taxon>
        <taxon>Pseudomonadati</taxon>
        <taxon>Pseudomonadota</taxon>
        <taxon>Gammaproteobacteria</taxon>
        <taxon>Oceanospirillales</taxon>
        <taxon>Endozoicomonadaceae</taxon>
        <taxon>Endozoicomonas</taxon>
    </lineage>
</organism>